<evidence type="ECO:0000313" key="3">
    <source>
        <dbReference type="EMBL" id="MCS0585117.1"/>
    </source>
</evidence>
<evidence type="ECO:0000256" key="2">
    <source>
        <dbReference type="SAM" id="SignalP"/>
    </source>
</evidence>
<keyword evidence="4" id="KW-1185">Reference proteome</keyword>
<dbReference type="EMBL" id="JANUGW010000029">
    <property type="protein sequence ID" value="MCS0585117.1"/>
    <property type="molecule type" value="Genomic_DNA"/>
</dbReference>
<reference evidence="3 4" key="1">
    <citation type="submission" date="2022-08" db="EMBL/GenBank/DDBJ databases">
        <title>Reclassification of Massilia species as members of the genera Telluria, Duganella, Pseudoduganella, Mokoshia gen. nov. and Zemynaea gen. nov. using orthogonal and non-orthogonal genome-based approaches.</title>
        <authorList>
            <person name="Bowman J.P."/>
        </authorList>
    </citation>
    <scope>NUCLEOTIDE SEQUENCE [LARGE SCALE GENOMIC DNA]</scope>
    <source>
        <strain evidence="3 4">JCM 31316</strain>
    </source>
</reference>
<accession>A0ABT1ZYW2</accession>
<dbReference type="RefSeq" id="WP_258819647.1">
    <property type="nucleotide sequence ID" value="NZ_JANUGW010000029.1"/>
</dbReference>
<dbReference type="Gene3D" id="1.20.1600.10">
    <property type="entry name" value="Outer membrane efflux proteins (OEP)"/>
    <property type="match status" value="1"/>
</dbReference>
<dbReference type="PROSITE" id="PS51257">
    <property type="entry name" value="PROKAR_LIPOPROTEIN"/>
    <property type="match status" value="1"/>
</dbReference>
<evidence type="ECO:0000256" key="1">
    <source>
        <dbReference type="ARBA" id="ARBA00007613"/>
    </source>
</evidence>
<dbReference type="Proteomes" id="UP001204151">
    <property type="component" value="Unassembled WGS sequence"/>
</dbReference>
<protein>
    <submittedName>
        <fullName evidence="3">TolC family protein</fullName>
    </submittedName>
</protein>
<evidence type="ECO:0000313" key="4">
    <source>
        <dbReference type="Proteomes" id="UP001204151"/>
    </source>
</evidence>
<dbReference type="SUPFAM" id="SSF56954">
    <property type="entry name" value="Outer membrane efflux proteins (OEP)"/>
    <property type="match status" value="1"/>
</dbReference>
<dbReference type="PANTHER" id="PTHR30203:SF24">
    <property type="entry name" value="BLR4935 PROTEIN"/>
    <property type="match status" value="1"/>
</dbReference>
<dbReference type="InterPro" id="IPR003423">
    <property type="entry name" value="OMP_efflux"/>
</dbReference>
<dbReference type="PANTHER" id="PTHR30203">
    <property type="entry name" value="OUTER MEMBRANE CATION EFFLUX PROTEIN"/>
    <property type="match status" value="1"/>
</dbReference>
<comment type="similarity">
    <text evidence="1">Belongs to the outer membrane factor (OMF) (TC 1.B.17) family.</text>
</comment>
<name>A0ABT1ZYW2_9BURK</name>
<proteinExistence type="inferred from homology"/>
<feature type="chain" id="PRO_5045091911" evidence="2">
    <location>
        <begin position="27"/>
        <end position="469"/>
    </location>
</feature>
<feature type="signal peptide" evidence="2">
    <location>
        <begin position="1"/>
        <end position="26"/>
    </location>
</feature>
<dbReference type="Pfam" id="PF02321">
    <property type="entry name" value="OEP"/>
    <property type="match status" value="1"/>
</dbReference>
<keyword evidence="2" id="KW-0732">Signal</keyword>
<gene>
    <name evidence="3" type="ORF">NX784_26370</name>
</gene>
<sequence length="469" mass="49932">MRRPLLRTGPAAAFAALALLSGCATVTSDGGFGDVAAATQSRIGAMPQLTRDGAGEGALAASLRGLPVFAQGAPLDMDTAVRIAVVNHPGLQATYWNVGIAQADLVTASRPPNPTFDFKRLAGGGALEIERGITFDLVGLLTAPLAARMETRRFEQAKREVGAAIERHALETRTAWIEAVASRQALDYARRVLAASAAGAELTGRMASVGNTNQLELAREQVFHAQAAGDVARAARRATAARERLTRALGLWGKDADYALPGHLPDLPAAPANLPDVERLALAQRLDVQAARADAAAAAADLGLTRTTRFINVLDAGYANKSQSDGPKEHGYTLSLELPLFDWGGARVARAEATYMQAVNRVALAAVTARSEARERYLAYRNAYDVARHYRDTVIPLRKKIGDEVLLRYNGMLASPQDLLADARAQAEAVTAYIEAQQAFWDAHAELEAALGTQIAPQTAPVTHKEHAE</sequence>
<comment type="caution">
    <text evidence="3">The sequence shown here is derived from an EMBL/GenBank/DDBJ whole genome shotgun (WGS) entry which is preliminary data.</text>
</comment>
<organism evidence="3 4">
    <name type="scientific">Massilia pinisoli</name>
    <dbReference type="NCBI Taxonomy" id="1772194"/>
    <lineage>
        <taxon>Bacteria</taxon>
        <taxon>Pseudomonadati</taxon>
        <taxon>Pseudomonadota</taxon>
        <taxon>Betaproteobacteria</taxon>
        <taxon>Burkholderiales</taxon>
        <taxon>Oxalobacteraceae</taxon>
        <taxon>Telluria group</taxon>
        <taxon>Massilia</taxon>
    </lineage>
</organism>
<dbReference type="InterPro" id="IPR010131">
    <property type="entry name" value="MdtP/NodT-like"/>
</dbReference>